<comment type="subcellular location">
    <subcellularLocation>
        <location evidence="1">Nucleus</location>
    </subcellularLocation>
</comment>
<evidence type="ECO:0000256" key="1">
    <source>
        <dbReference type="ARBA" id="ARBA00004123"/>
    </source>
</evidence>
<accession>A0A0D3K5B1</accession>
<dbReference type="KEGG" id="ehx:EMIHUDRAFT_434306"/>
<evidence type="ECO:0000256" key="3">
    <source>
        <dbReference type="ARBA" id="ARBA00023242"/>
    </source>
</evidence>
<keyword evidence="2 4" id="KW-0238">DNA-binding</keyword>
<evidence type="ECO:0000256" key="4">
    <source>
        <dbReference type="PROSITE-ProRule" id="PRU00267"/>
    </source>
</evidence>
<proteinExistence type="predicted"/>
<dbReference type="EnsemblProtists" id="EOD30946">
    <property type="protein sequence ID" value="EOD30946"/>
    <property type="gene ID" value="EMIHUDRAFT_434306"/>
</dbReference>
<dbReference type="RefSeq" id="XP_005783375.1">
    <property type="nucleotide sequence ID" value="XM_005783318.1"/>
</dbReference>
<dbReference type="SMART" id="SM00398">
    <property type="entry name" value="HMG"/>
    <property type="match status" value="1"/>
</dbReference>
<evidence type="ECO:0000256" key="2">
    <source>
        <dbReference type="ARBA" id="ARBA00023125"/>
    </source>
</evidence>
<reference evidence="7" key="2">
    <citation type="submission" date="2024-10" db="UniProtKB">
        <authorList>
            <consortium name="EnsemblProtists"/>
        </authorList>
    </citation>
    <scope>IDENTIFICATION</scope>
</reference>
<reference evidence="8" key="1">
    <citation type="journal article" date="2013" name="Nature">
        <title>Pan genome of the phytoplankton Emiliania underpins its global distribution.</title>
        <authorList>
            <person name="Read B.A."/>
            <person name="Kegel J."/>
            <person name="Klute M.J."/>
            <person name="Kuo A."/>
            <person name="Lefebvre S.C."/>
            <person name="Maumus F."/>
            <person name="Mayer C."/>
            <person name="Miller J."/>
            <person name="Monier A."/>
            <person name="Salamov A."/>
            <person name="Young J."/>
            <person name="Aguilar M."/>
            <person name="Claverie J.M."/>
            <person name="Frickenhaus S."/>
            <person name="Gonzalez K."/>
            <person name="Herman E.K."/>
            <person name="Lin Y.C."/>
            <person name="Napier J."/>
            <person name="Ogata H."/>
            <person name="Sarno A.F."/>
            <person name="Shmutz J."/>
            <person name="Schroeder D."/>
            <person name="de Vargas C."/>
            <person name="Verret F."/>
            <person name="von Dassow P."/>
            <person name="Valentin K."/>
            <person name="Van de Peer Y."/>
            <person name="Wheeler G."/>
            <person name="Dacks J.B."/>
            <person name="Delwiche C.F."/>
            <person name="Dyhrman S.T."/>
            <person name="Glockner G."/>
            <person name="John U."/>
            <person name="Richards T."/>
            <person name="Worden A.Z."/>
            <person name="Zhang X."/>
            <person name="Grigoriev I.V."/>
            <person name="Allen A.E."/>
            <person name="Bidle K."/>
            <person name="Borodovsky M."/>
            <person name="Bowler C."/>
            <person name="Brownlee C."/>
            <person name="Cock J.M."/>
            <person name="Elias M."/>
            <person name="Gladyshev V.N."/>
            <person name="Groth M."/>
            <person name="Guda C."/>
            <person name="Hadaegh A."/>
            <person name="Iglesias-Rodriguez M.D."/>
            <person name="Jenkins J."/>
            <person name="Jones B.M."/>
            <person name="Lawson T."/>
            <person name="Leese F."/>
            <person name="Lindquist E."/>
            <person name="Lobanov A."/>
            <person name="Lomsadze A."/>
            <person name="Malik S.B."/>
            <person name="Marsh M.E."/>
            <person name="Mackinder L."/>
            <person name="Mock T."/>
            <person name="Mueller-Roeber B."/>
            <person name="Pagarete A."/>
            <person name="Parker M."/>
            <person name="Probert I."/>
            <person name="Quesneville H."/>
            <person name="Raines C."/>
            <person name="Rensing S.A."/>
            <person name="Riano-Pachon D.M."/>
            <person name="Richier S."/>
            <person name="Rokitta S."/>
            <person name="Shiraiwa Y."/>
            <person name="Soanes D.M."/>
            <person name="van der Giezen M."/>
            <person name="Wahlund T.M."/>
            <person name="Williams B."/>
            <person name="Wilson W."/>
            <person name="Wolfe G."/>
            <person name="Wurch L.L."/>
        </authorList>
    </citation>
    <scope>NUCLEOTIDE SEQUENCE</scope>
</reference>
<dbReference type="Pfam" id="PF00505">
    <property type="entry name" value="HMG_box"/>
    <property type="match status" value="1"/>
</dbReference>
<dbReference type="PANTHER" id="PTHR48112:SF32">
    <property type="entry name" value="HIGH MOBILITY GROUP PROTEIN B3"/>
    <property type="match status" value="1"/>
</dbReference>
<dbReference type="PaxDb" id="2903-EOD30946"/>
<name>A0A0D3K5B1_EMIH1</name>
<evidence type="ECO:0000259" key="6">
    <source>
        <dbReference type="PROSITE" id="PS50118"/>
    </source>
</evidence>
<dbReference type="GeneID" id="17276218"/>
<keyword evidence="8" id="KW-1185">Reference proteome</keyword>
<dbReference type="InterPro" id="IPR009071">
    <property type="entry name" value="HMG_box_dom"/>
</dbReference>
<dbReference type="STRING" id="2903.R1F6L6"/>
<sequence length="77" mass="8342">MAKPAAKPAKKIAKKSAKPAAKADKVKRPPGPYMIFCKEERPKIVAKNKDMSFGEVGKALGAAWGKLSEAQKAKYKK</sequence>
<dbReference type="Proteomes" id="UP000013827">
    <property type="component" value="Unassembled WGS sequence"/>
</dbReference>
<dbReference type="SUPFAM" id="SSF47095">
    <property type="entry name" value="HMG-box"/>
    <property type="match status" value="1"/>
</dbReference>
<feature type="region of interest" description="Disordered" evidence="5">
    <location>
        <begin position="1"/>
        <end position="32"/>
    </location>
</feature>
<dbReference type="GO" id="GO:0005634">
    <property type="term" value="C:nucleus"/>
    <property type="evidence" value="ECO:0007669"/>
    <property type="project" value="UniProtKB-SubCell"/>
</dbReference>
<evidence type="ECO:0000256" key="5">
    <source>
        <dbReference type="SAM" id="MobiDB-lite"/>
    </source>
</evidence>
<dbReference type="PROSITE" id="PS50118">
    <property type="entry name" value="HMG_BOX_2"/>
    <property type="match status" value="1"/>
</dbReference>
<dbReference type="GO" id="GO:0003677">
    <property type="term" value="F:DNA binding"/>
    <property type="evidence" value="ECO:0007669"/>
    <property type="project" value="UniProtKB-UniRule"/>
</dbReference>
<evidence type="ECO:0000313" key="8">
    <source>
        <dbReference type="Proteomes" id="UP000013827"/>
    </source>
</evidence>
<evidence type="ECO:0000313" key="7">
    <source>
        <dbReference type="EnsemblProtists" id="EOD30946"/>
    </source>
</evidence>
<dbReference type="InterPro" id="IPR050342">
    <property type="entry name" value="HMGB"/>
</dbReference>
<dbReference type="PANTHER" id="PTHR48112">
    <property type="entry name" value="HIGH MOBILITY GROUP PROTEIN DSP1"/>
    <property type="match status" value="1"/>
</dbReference>
<dbReference type="InterPro" id="IPR036910">
    <property type="entry name" value="HMG_box_dom_sf"/>
</dbReference>
<feature type="DNA-binding region" description="HMG box" evidence="4">
    <location>
        <begin position="26"/>
        <end position="77"/>
    </location>
</feature>
<feature type="domain" description="HMG box" evidence="6">
    <location>
        <begin position="26"/>
        <end position="77"/>
    </location>
</feature>
<dbReference type="Gene3D" id="1.10.30.10">
    <property type="entry name" value="High mobility group box domain"/>
    <property type="match status" value="1"/>
</dbReference>
<feature type="compositionally biased region" description="Basic residues" evidence="5">
    <location>
        <begin position="8"/>
        <end position="17"/>
    </location>
</feature>
<dbReference type="CDD" id="cd00084">
    <property type="entry name" value="HMG-box_SF"/>
    <property type="match status" value="1"/>
</dbReference>
<organism evidence="7 8">
    <name type="scientific">Emiliania huxleyi (strain CCMP1516)</name>
    <dbReference type="NCBI Taxonomy" id="280463"/>
    <lineage>
        <taxon>Eukaryota</taxon>
        <taxon>Haptista</taxon>
        <taxon>Haptophyta</taxon>
        <taxon>Prymnesiophyceae</taxon>
        <taxon>Isochrysidales</taxon>
        <taxon>Noelaerhabdaceae</taxon>
        <taxon>Emiliania</taxon>
    </lineage>
</organism>
<protein>
    <recommendedName>
        <fullName evidence="6">HMG box domain-containing protein</fullName>
    </recommendedName>
</protein>
<dbReference type="AlphaFoldDB" id="A0A0D3K5B1"/>
<keyword evidence="3 4" id="KW-0539">Nucleus</keyword>
<dbReference type="HOGENOM" id="CLU_082854_8_0_1"/>
<dbReference type="eggNOG" id="ENOG502SXV5">
    <property type="taxonomic scope" value="Eukaryota"/>
</dbReference>